<evidence type="ECO:0000256" key="14">
    <source>
        <dbReference type="HAMAP-Rule" id="MF_00046"/>
    </source>
</evidence>
<dbReference type="NCBIfam" id="TIGR01082">
    <property type="entry name" value="murC"/>
    <property type="match status" value="1"/>
</dbReference>
<evidence type="ECO:0000313" key="19">
    <source>
        <dbReference type="Proteomes" id="UP000317778"/>
    </source>
</evidence>
<dbReference type="GO" id="GO:0009252">
    <property type="term" value="P:peptidoglycan biosynthetic process"/>
    <property type="evidence" value="ECO:0007669"/>
    <property type="project" value="UniProtKB-UniRule"/>
</dbReference>
<keyword evidence="6 14" id="KW-0132">Cell division</keyword>
<dbReference type="GO" id="GO:0005524">
    <property type="term" value="F:ATP binding"/>
    <property type="evidence" value="ECO:0007669"/>
    <property type="project" value="UniProtKB-UniRule"/>
</dbReference>
<keyword evidence="11 14" id="KW-0131">Cell cycle</keyword>
<comment type="pathway">
    <text evidence="2 14">Cell wall biogenesis; peptidoglycan biosynthesis.</text>
</comment>
<dbReference type="SUPFAM" id="SSF51984">
    <property type="entry name" value="MurCD N-terminal domain"/>
    <property type="match status" value="1"/>
</dbReference>
<dbReference type="GO" id="GO:0051301">
    <property type="term" value="P:cell division"/>
    <property type="evidence" value="ECO:0007669"/>
    <property type="project" value="UniProtKB-KW"/>
</dbReference>
<sequence length="459" mass="51182">MFGRVDSIHMVGIGGIGMSGIAHILHNIGFAIAGSDITRSEITQMLEQSGIRVEIGHKKENLKQADVVVISSAIKPDNPEIAAACERGIPIIGRGEMLGELMRMKYSIAVSGTHGKTTTSSIISFILELAELDPTSIIGGKVLEMGSNARLGQSEYLVAEADESDRSFLHLFPTIAVVTNIEPEHMDYYSSFADIKSCFKQFTEKIPFYGLAILCGDDEGVRAILPDLSVRKMTYGLEKDNDLRPMWRRNKGWKSRFVLKLDERLYEFELNLPGEHNMRNAIAAIAVGRELKVSPTVMKEALARFRGVRRRMEKVDEVEGITFIDDYGHHPTEIRVTISSIRRIFNGQPLRVLFQPHRYSRTKHLHALFGPAFKEADEVVVTDIYRASEQPIEGVGPELILESIKKEAPNASSQIITDREKIVDYFAKTLKPGDVFLTLGAGDVWKIGAEILERVSART</sequence>
<comment type="catalytic activity">
    <reaction evidence="13 14">
        <text>UDP-N-acetyl-alpha-D-muramate + L-alanine + ATP = UDP-N-acetyl-alpha-D-muramoyl-L-alanine + ADP + phosphate + H(+)</text>
        <dbReference type="Rhea" id="RHEA:23372"/>
        <dbReference type="ChEBI" id="CHEBI:15378"/>
        <dbReference type="ChEBI" id="CHEBI:30616"/>
        <dbReference type="ChEBI" id="CHEBI:43474"/>
        <dbReference type="ChEBI" id="CHEBI:57972"/>
        <dbReference type="ChEBI" id="CHEBI:70757"/>
        <dbReference type="ChEBI" id="CHEBI:83898"/>
        <dbReference type="ChEBI" id="CHEBI:456216"/>
        <dbReference type="EC" id="6.3.2.8"/>
    </reaction>
</comment>
<comment type="similarity">
    <text evidence="14">Belongs to the MurCDEF family.</text>
</comment>
<evidence type="ECO:0000256" key="5">
    <source>
        <dbReference type="ARBA" id="ARBA00022598"/>
    </source>
</evidence>
<dbReference type="SUPFAM" id="SSF53244">
    <property type="entry name" value="MurD-like peptide ligases, peptide-binding domain"/>
    <property type="match status" value="1"/>
</dbReference>
<protein>
    <recommendedName>
        <fullName evidence="3 14">UDP-N-acetylmuramate--L-alanine ligase</fullName>
        <ecNumber evidence="3 14">6.3.2.8</ecNumber>
    </recommendedName>
    <alternativeName>
        <fullName evidence="14">UDP-N-acetylmuramoyl-L-alanine synthetase</fullName>
    </alternativeName>
</protein>
<evidence type="ECO:0000313" key="18">
    <source>
        <dbReference type="EMBL" id="TKJ43182.1"/>
    </source>
</evidence>
<evidence type="ECO:0000259" key="16">
    <source>
        <dbReference type="Pfam" id="PF02875"/>
    </source>
</evidence>
<evidence type="ECO:0000256" key="3">
    <source>
        <dbReference type="ARBA" id="ARBA00012211"/>
    </source>
</evidence>
<dbReference type="InterPro" id="IPR004101">
    <property type="entry name" value="Mur_ligase_C"/>
</dbReference>
<evidence type="ECO:0000259" key="17">
    <source>
        <dbReference type="Pfam" id="PF08245"/>
    </source>
</evidence>
<keyword evidence="8 14" id="KW-0067">ATP-binding</keyword>
<dbReference type="UniPathway" id="UPA00219"/>
<evidence type="ECO:0000256" key="6">
    <source>
        <dbReference type="ARBA" id="ARBA00022618"/>
    </source>
</evidence>
<evidence type="ECO:0000256" key="2">
    <source>
        <dbReference type="ARBA" id="ARBA00004752"/>
    </source>
</evidence>
<evidence type="ECO:0000256" key="1">
    <source>
        <dbReference type="ARBA" id="ARBA00004496"/>
    </source>
</evidence>
<evidence type="ECO:0000256" key="13">
    <source>
        <dbReference type="ARBA" id="ARBA00047833"/>
    </source>
</evidence>
<evidence type="ECO:0000259" key="15">
    <source>
        <dbReference type="Pfam" id="PF01225"/>
    </source>
</evidence>
<dbReference type="GO" id="GO:0071555">
    <property type="term" value="P:cell wall organization"/>
    <property type="evidence" value="ECO:0007669"/>
    <property type="project" value="UniProtKB-KW"/>
</dbReference>
<dbReference type="PANTHER" id="PTHR43445">
    <property type="entry name" value="UDP-N-ACETYLMURAMATE--L-ALANINE LIGASE-RELATED"/>
    <property type="match status" value="1"/>
</dbReference>
<dbReference type="AlphaFoldDB" id="A0A532V7R7"/>
<dbReference type="SUPFAM" id="SSF53623">
    <property type="entry name" value="MurD-like peptide ligases, catalytic domain"/>
    <property type="match status" value="1"/>
</dbReference>
<dbReference type="InterPro" id="IPR000713">
    <property type="entry name" value="Mur_ligase_N"/>
</dbReference>
<dbReference type="Gene3D" id="3.90.190.20">
    <property type="entry name" value="Mur ligase, C-terminal domain"/>
    <property type="match status" value="1"/>
</dbReference>
<dbReference type="Pfam" id="PF08245">
    <property type="entry name" value="Mur_ligase_M"/>
    <property type="match status" value="1"/>
</dbReference>
<dbReference type="Pfam" id="PF02875">
    <property type="entry name" value="Mur_ligase_C"/>
    <property type="match status" value="1"/>
</dbReference>
<evidence type="ECO:0000256" key="11">
    <source>
        <dbReference type="ARBA" id="ARBA00023306"/>
    </source>
</evidence>
<dbReference type="PANTHER" id="PTHR43445:SF3">
    <property type="entry name" value="UDP-N-ACETYLMURAMATE--L-ALANINE LIGASE"/>
    <property type="match status" value="1"/>
</dbReference>
<dbReference type="Gene3D" id="3.40.1190.10">
    <property type="entry name" value="Mur-like, catalytic domain"/>
    <property type="match status" value="1"/>
</dbReference>
<dbReference type="EMBL" id="NJBO01000006">
    <property type="protein sequence ID" value="TKJ43182.1"/>
    <property type="molecule type" value="Genomic_DNA"/>
</dbReference>
<comment type="subcellular location">
    <subcellularLocation>
        <location evidence="1 14">Cytoplasm</location>
    </subcellularLocation>
</comment>
<dbReference type="HAMAP" id="MF_00046">
    <property type="entry name" value="MurC"/>
    <property type="match status" value="1"/>
</dbReference>
<comment type="function">
    <text evidence="14">Cell wall formation.</text>
</comment>
<dbReference type="GO" id="GO:0005737">
    <property type="term" value="C:cytoplasm"/>
    <property type="evidence" value="ECO:0007669"/>
    <property type="project" value="UniProtKB-SubCell"/>
</dbReference>
<dbReference type="InterPro" id="IPR036565">
    <property type="entry name" value="Mur-like_cat_sf"/>
</dbReference>
<dbReference type="InterPro" id="IPR050061">
    <property type="entry name" value="MurCDEF_pg_biosynth"/>
</dbReference>
<keyword evidence="10 14" id="KW-0573">Peptidoglycan synthesis</keyword>
<gene>
    <name evidence="14" type="primary">murC</name>
    <name evidence="18" type="ORF">CEE36_05385</name>
</gene>
<keyword evidence="9 14" id="KW-0133">Cell shape</keyword>
<keyword evidence="5 14" id="KW-0436">Ligase</keyword>
<dbReference type="InterPro" id="IPR005758">
    <property type="entry name" value="UDP-N-AcMur_Ala_ligase_MurC"/>
</dbReference>
<name>A0A532V7R7_UNCT6</name>
<proteinExistence type="inferred from homology"/>
<feature type="domain" description="Mur ligase C-terminal" evidence="16">
    <location>
        <begin position="310"/>
        <end position="442"/>
    </location>
</feature>
<evidence type="ECO:0000256" key="8">
    <source>
        <dbReference type="ARBA" id="ARBA00022840"/>
    </source>
</evidence>
<evidence type="ECO:0000256" key="4">
    <source>
        <dbReference type="ARBA" id="ARBA00022490"/>
    </source>
</evidence>
<evidence type="ECO:0000256" key="9">
    <source>
        <dbReference type="ARBA" id="ARBA00022960"/>
    </source>
</evidence>
<feature type="domain" description="Mur ligase N-terminal catalytic" evidence="15">
    <location>
        <begin position="8"/>
        <end position="106"/>
    </location>
</feature>
<dbReference type="Pfam" id="PF01225">
    <property type="entry name" value="Mur_ligase"/>
    <property type="match status" value="1"/>
</dbReference>
<dbReference type="InterPro" id="IPR036615">
    <property type="entry name" value="Mur_ligase_C_dom_sf"/>
</dbReference>
<keyword evidence="12 14" id="KW-0961">Cell wall biogenesis/degradation</keyword>
<feature type="binding site" evidence="14">
    <location>
        <begin position="112"/>
        <end position="118"/>
    </location>
    <ligand>
        <name>ATP</name>
        <dbReference type="ChEBI" id="CHEBI:30616"/>
    </ligand>
</feature>
<feature type="domain" description="Mur ligase central" evidence="17">
    <location>
        <begin position="110"/>
        <end position="287"/>
    </location>
</feature>
<keyword evidence="4 14" id="KW-0963">Cytoplasm</keyword>
<dbReference type="EC" id="6.3.2.8" evidence="3 14"/>
<dbReference type="Proteomes" id="UP000317778">
    <property type="component" value="Unassembled WGS sequence"/>
</dbReference>
<organism evidence="18 19">
    <name type="scientific">candidate division TA06 bacterium B3_TA06</name>
    <dbReference type="NCBI Taxonomy" id="2012487"/>
    <lineage>
        <taxon>Bacteria</taxon>
        <taxon>Bacteria division TA06</taxon>
    </lineage>
</organism>
<evidence type="ECO:0000256" key="7">
    <source>
        <dbReference type="ARBA" id="ARBA00022741"/>
    </source>
</evidence>
<comment type="caution">
    <text evidence="18">The sequence shown here is derived from an EMBL/GenBank/DDBJ whole genome shotgun (WGS) entry which is preliminary data.</text>
</comment>
<evidence type="ECO:0000256" key="10">
    <source>
        <dbReference type="ARBA" id="ARBA00022984"/>
    </source>
</evidence>
<evidence type="ECO:0000256" key="12">
    <source>
        <dbReference type="ARBA" id="ARBA00023316"/>
    </source>
</evidence>
<dbReference type="InterPro" id="IPR013221">
    <property type="entry name" value="Mur_ligase_cen"/>
</dbReference>
<keyword evidence="7 14" id="KW-0547">Nucleotide-binding</keyword>
<accession>A0A532V7R7</accession>
<dbReference type="GO" id="GO:0008763">
    <property type="term" value="F:UDP-N-acetylmuramate-L-alanine ligase activity"/>
    <property type="evidence" value="ECO:0007669"/>
    <property type="project" value="UniProtKB-UniRule"/>
</dbReference>
<dbReference type="Gene3D" id="3.40.50.720">
    <property type="entry name" value="NAD(P)-binding Rossmann-like Domain"/>
    <property type="match status" value="1"/>
</dbReference>
<reference evidence="18 19" key="1">
    <citation type="submission" date="2017-06" db="EMBL/GenBank/DDBJ databases">
        <title>Novel microbial phyla capable of carbon fixation and sulfur reduction in deep-sea sediments.</title>
        <authorList>
            <person name="Huang J."/>
            <person name="Baker B."/>
            <person name="Wang Y."/>
        </authorList>
    </citation>
    <scope>NUCLEOTIDE SEQUENCE [LARGE SCALE GENOMIC DNA]</scope>
    <source>
        <strain evidence="18">B3_TA06</strain>
    </source>
</reference>
<dbReference type="GO" id="GO:0008360">
    <property type="term" value="P:regulation of cell shape"/>
    <property type="evidence" value="ECO:0007669"/>
    <property type="project" value="UniProtKB-KW"/>
</dbReference>